<reference evidence="1 2" key="1">
    <citation type="journal article" date="2015" name="ISME J.">
        <title>The diversity and host interactions of Propionibacterium acnes bacteriophages on human skin.</title>
        <authorList>
            <person name="Liu J."/>
            <person name="Yan R."/>
            <person name="Zhong Q."/>
            <person name="Ngo S."/>
            <person name="Bangayan N.J."/>
            <person name="Nguyen L."/>
            <person name="Lui T."/>
            <person name="Liu M."/>
            <person name="Erfe M.C."/>
            <person name="Craft N."/>
            <person name="Tomida S."/>
            <person name="Li H."/>
        </authorList>
    </citation>
    <scope>NUCLEOTIDE SEQUENCE [LARGE SCALE GENOMIC DNA]</scope>
    <source>
        <strain evidence="1">PHL041M10</strain>
    </source>
</reference>
<evidence type="ECO:0008006" key="3">
    <source>
        <dbReference type="Google" id="ProtNLM"/>
    </source>
</evidence>
<dbReference type="Proteomes" id="UP000033312">
    <property type="component" value="Segment"/>
</dbReference>
<sequence>MVAGVETREFAAAFQKDLIRFAGKYAGYYTELGRLWQAGRITDGQYMRLCVALERAAHDGSAGMAVDFVSEFRRMCGAEVGRIVVDDFTPDAAFARTAFAVKKVGDNPDDANHIVNSVTSGMERAVMNAARDTVEWSAGAEHRTWRRVTDGDPCAFCAMLATRDDYTTKERAISAGHVGRHRRKGKRPVGARYHDHCGCTVVEVVGSWERTKADQRYMDIYQKARERCAEKGLSESPVNVLAMMRDISDMR</sequence>
<gene>
    <name evidence="1" type="ORF">PHL041M10_04</name>
</gene>
<proteinExistence type="predicted"/>
<dbReference type="GeneID" id="24725065"/>
<dbReference type="InterPro" id="IPR057369">
    <property type="entry name" value="VG15"/>
</dbReference>
<dbReference type="Pfam" id="PF25310">
    <property type="entry name" value="VG15"/>
    <property type="match status" value="1"/>
</dbReference>
<evidence type="ECO:0000313" key="1">
    <source>
        <dbReference type="EMBL" id="AII28720.1"/>
    </source>
</evidence>
<organism evidence="1 2">
    <name type="scientific">Propionibacterium phage PHL041M10</name>
    <dbReference type="NCBI Taxonomy" id="1500801"/>
    <lineage>
        <taxon>Viruses</taxon>
        <taxon>Duplodnaviria</taxon>
        <taxon>Heunggongvirae</taxon>
        <taxon>Uroviricota</taxon>
        <taxon>Caudoviricetes</taxon>
        <taxon>Pahexavirus</taxon>
        <taxon>Pahexavirus PHL041M10</taxon>
    </lineage>
</organism>
<dbReference type="KEGG" id="vg:24725065"/>
<dbReference type="EMBL" id="KJ578761">
    <property type="protein sequence ID" value="AII28720.1"/>
    <property type="molecule type" value="Genomic_DNA"/>
</dbReference>
<name>A0A0E3DJH6_9CAUD</name>
<accession>A0A0E3DJH6</accession>
<dbReference type="OrthoDB" id="6001at10239"/>
<protein>
    <recommendedName>
        <fullName evidence="3">Minor capsid protein</fullName>
    </recommendedName>
</protein>
<keyword evidence="2" id="KW-1185">Reference proteome</keyword>
<dbReference type="RefSeq" id="YP_009152665.1">
    <property type="nucleotide sequence ID" value="NC_027391.1"/>
</dbReference>
<evidence type="ECO:0000313" key="2">
    <source>
        <dbReference type="Proteomes" id="UP000033312"/>
    </source>
</evidence>